<dbReference type="Pfam" id="PF00174">
    <property type="entry name" value="Oxidored_molyb"/>
    <property type="match status" value="1"/>
</dbReference>
<dbReference type="GO" id="GO:0020037">
    <property type="term" value="F:heme binding"/>
    <property type="evidence" value="ECO:0007669"/>
    <property type="project" value="TreeGrafter"/>
</dbReference>
<keyword evidence="3" id="KW-1185">Reference proteome</keyword>
<gene>
    <name evidence="2" type="ORF">C7450_11186</name>
</gene>
<dbReference type="InterPro" id="IPR008335">
    <property type="entry name" value="Mopterin_OxRdtase_euk"/>
</dbReference>
<dbReference type="PANTHER" id="PTHR19372">
    <property type="entry name" value="SULFITE REDUCTASE"/>
    <property type="match status" value="1"/>
</dbReference>
<organism evidence="2 3">
    <name type="scientific">Chelatococcus asaccharovorans</name>
    <dbReference type="NCBI Taxonomy" id="28210"/>
    <lineage>
        <taxon>Bacteria</taxon>
        <taxon>Pseudomonadati</taxon>
        <taxon>Pseudomonadota</taxon>
        <taxon>Alphaproteobacteria</taxon>
        <taxon>Hyphomicrobiales</taxon>
        <taxon>Chelatococcaceae</taxon>
        <taxon>Chelatococcus</taxon>
    </lineage>
</organism>
<sequence>MADSKQPAPIVRQQSPLNVEYPFSRLSDWLIPNDQFYIRNHFPTPRLTVPDWRLTVTGAVDKPLSLDLDALKAMPKTELAAVMECAGNGRVFYEPAREGLQWQDGAVGNALWSGVLLRDVLAEAGIRTNAVEVVLVGADRGVVDAGKKTASPGEIAFARSLPLDKALSDSALLAYAMNDEPLMPEHGFPLRAAVGGWYGMAWIKWLVEIRVVAQPFTGYWQTRDYIQWDRTLGEPMVAPLTTMNVKSQIAQPVNGAIVEAGRPFRIHGAAWSGEAGLGTVEIATGDDAPWQPATLVGPAAPHGWRLWEFIWTPPAPGRYRLKSRATDALGNRQPETPQPDRESYAANWVIPVTVDATAGPEEPADNFVI</sequence>
<proteinExistence type="predicted"/>
<dbReference type="OrthoDB" id="9795587at2"/>
<accession>A0A2V3U969</accession>
<dbReference type="PANTHER" id="PTHR19372:SF7">
    <property type="entry name" value="SULFITE OXIDASE, MITOCHONDRIAL"/>
    <property type="match status" value="1"/>
</dbReference>
<dbReference type="GO" id="GO:0043546">
    <property type="term" value="F:molybdopterin cofactor binding"/>
    <property type="evidence" value="ECO:0007669"/>
    <property type="project" value="TreeGrafter"/>
</dbReference>
<reference evidence="2 3" key="1">
    <citation type="submission" date="2018-05" db="EMBL/GenBank/DDBJ databases">
        <title>Genomic Encyclopedia of Type Strains, Phase IV (KMG-IV): sequencing the most valuable type-strain genomes for metagenomic binning, comparative biology and taxonomic classification.</title>
        <authorList>
            <person name="Goeker M."/>
        </authorList>
    </citation>
    <scope>NUCLEOTIDE SEQUENCE [LARGE SCALE GENOMIC DNA]</scope>
    <source>
        <strain evidence="2 3">DSM 6462</strain>
    </source>
</reference>
<dbReference type="InterPro" id="IPR000572">
    <property type="entry name" value="OxRdtase_Mopterin-bd_dom"/>
</dbReference>
<dbReference type="CDD" id="cd02110">
    <property type="entry name" value="SO_family_Moco_dimer"/>
    <property type="match status" value="1"/>
</dbReference>
<dbReference type="SUPFAM" id="SSF81296">
    <property type="entry name" value="E set domains"/>
    <property type="match status" value="1"/>
</dbReference>
<feature type="domain" description="Oxidoreductase molybdopterin-binding" evidence="1">
    <location>
        <begin position="41"/>
        <end position="220"/>
    </location>
</feature>
<evidence type="ECO:0000313" key="2">
    <source>
        <dbReference type="EMBL" id="PXW54555.1"/>
    </source>
</evidence>
<dbReference type="EMBL" id="QJJK01000011">
    <property type="protein sequence ID" value="PXW54555.1"/>
    <property type="molecule type" value="Genomic_DNA"/>
</dbReference>
<dbReference type="Gene3D" id="3.90.420.10">
    <property type="entry name" value="Oxidoreductase, molybdopterin-binding domain"/>
    <property type="match status" value="1"/>
</dbReference>
<dbReference type="Gene3D" id="2.60.40.650">
    <property type="match status" value="1"/>
</dbReference>
<evidence type="ECO:0000313" key="3">
    <source>
        <dbReference type="Proteomes" id="UP000248021"/>
    </source>
</evidence>
<dbReference type="InterPro" id="IPR014756">
    <property type="entry name" value="Ig_E-set"/>
</dbReference>
<dbReference type="InterPro" id="IPR036374">
    <property type="entry name" value="OxRdtase_Mopterin-bd_sf"/>
</dbReference>
<dbReference type="GO" id="GO:0008482">
    <property type="term" value="F:sulfite oxidase activity"/>
    <property type="evidence" value="ECO:0007669"/>
    <property type="project" value="TreeGrafter"/>
</dbReference>
<dbReference type="GO" id="GO:0006790">
    <property type="term" value="P:sulfur compound metabolic process"/>
    <property type="evidence" value="ECO:0007669"/>
    <property type="project" value="TreeGrafter"/>
</dbReference>
<protein>
    <submittedName>
        <fullName evidence="2">Molybdopterin-dependent oxidoreductase-like protein</fullName>
    </submittedName>
</protein>
<dbReference type="PRINTS" id="PR00407">
    <property type="entry name" value="EUMOPTERIN"/>
</dbReference>
<evidence type="ECO:0000259" key="1">
    <source>
        <dbReference type="Pfam" id="PF00174"/>
    </source>
</evidence>
<dbReference type="RefSeq" id="WP_110377025.1">
    <property type="nucleotide sequence ID" value="NZ_CAKNFM010000006.1"/>
</dbReference>
<dbReference type="Proteomes" id="UP000248021">
    <property type="component" value="Unassembled WGS sequence"/>
</dbReference>
<comment type="caution">
    <text evidence="2">The sequence shown here is derived from an EMBL/GenBank/DDBJ whole genome shotgun (WGS) entry which is preliminary data.</text>
</comment>
<dbReference type="AlphaFoldDB" id="A0A2V3U969"/>
<name>A0A2V3U969_9HYPH</name>
<dbReference type="SUPFAM" id="SSF56524">
    <property type="entry name" value="Oxidoreductase molybdopterin-binding domain"/>
    <property type="match status" value="1"/>
</dbReference>